<proteinExistence type="predicted"/>
<protein>
    <recommendedName>
        <fullName evidence="2">GP-PDE domain-containing protein</fullName>
    </recommendedName>
</protein>
<dbReference type="PANTHER" id="PTHR46320">
    <property type="entry name" value="GLYCEROPHOSPHODIESTER PHOSPHODIESTERASE 1"/>
    <property type="match status" value="1"/>
</dbReference>
<accession>A0A9J6CFK8</accession>
<dbReference type="Proteomes" id="UP001107558">
    <property type="component" value="Chromosome 1"/>
</dbReference>
<organism evidence="3 4">
    <name type="scientific">Polypedilum vanderplanki</name>
    <name type="common">Sleeping chironomid midge</name>
    <dbReference type="NCBI Taxonomy" id="319348"/>
    <lineage>
        <taxon>Eukaryota</taxon>
        <taxon>Metazoa</taxon>
        <taxon>Ecdysozoa</taxon>
        <taxon>Arthropoda</taxon>
        <taxon>Hexapoda</taxon>
        <taxon>Insecta</taxon>
        <taxon>Pterygota</taxon>
        <taxon>Neoptera</taxon>
        <taxon>Endopterygota</taxon>
        <taxon>Diptera</taxon>
        <taxon>Nematocera</taxon>
        <taxon>Chironomoidea</taxon>
        <taxon>Chironomidae</taxon>
        <taxon>Chironominae</taxon>
        <taxon>Polypedilum</taxon>
        <taxon>Polypedilum</taxon>
    </lineage>
</organism>
<dbReference type="InterPro" id="IPR017946">
    <property type="entry name" value="PLC-like_Pdiesterase_TIM-brl"/>
</dbReference>
<keyword evidence="1" id="KW-0812">Transmembrane</keyword>
<dbReference type="GO" id="GO:0005886">
    <property type="term" value="C:plasma membrane"/>
    <property type="evidence" value="ECO:0007669"/>
    <property type="project" value="TreeGrafter"/>
</dbReference>
<dbReference type="GO" id="GO:0008889">
    <property type="term" value="F:glycerophosphodiester phosphodiesterase activity"/>
    <property type="evidence" value="ECO:0007669"/>
    <property type="project" value="TreeGrafter"/>
</dbReference>
<dbReference type="SUPFAM" id="SSF51695">
    <property type="entry name" value="PLC-like phosphodiesterases"/>
    <property type="match status" value="1"/>
</dbReference>
<dbReference type="PROSITE" id="PS51704">
    <property type="entry name" value="GP_PDE"/>
    <property type="match status" value="1"/>
</dbReference>
<dbReference type="EMBL" id="JADBJN010000001">
    <property type="protein sequence ID" value="KAG5680725.1"/>
    <property type="molecule type" value="Genomic_DNA"/>
</dbReference>
<dbReference type="GO" id="GO:0006644">
    <property type="term" value="P:phospholipid metabolic process"/>
    <property type="evidence" value="ECO:0007669"/>
    <property type="project" value="TreeGrafter"/>
</dbReference>
<evidence type="ECO:0000256" key="1">
    <source>
        <dbReference type="SAM" id="Phobius"/>
    </source>
</evidence>
<evidence type="ECO:0000259" key="2">
    <source>
        <dbReference type="PROSITE" id="PS51704"/>
    </source>
</evidence>
<feature type="domain" description="GP-PDE" evidence="2">
    <location>
        <begin position="78"/>
        <end position="327"/>
    </location>
</feature>
<evidence type="ECO:0000313" key="3">
    <source>
        <dbReference type="EMBL" id="KAG5680725.1"/>
    </source>
</evidence>
<feature type="transmembrane region" description="Helical" evidence="1">
    <location>
        <begin position="44"/>
        <end position="62"/>
    </location>
</feature>
<dbReference type="AlphaFoldDB" id="A0A9J6CFK8"/>
<keyword evidence="4" id="KW-1185">Reference proteome</keyword>
<dbReference type="OrthoDB" id="197419at2759"/>
<sequence length="343" mass="39756">MIPSLKTSFRAKSFYAIRMFGLIIKLLSLLCSLVWFLSNFAIFLIHYFFVLLIVTFVASKFFKLKLPSFPKIFANNSSWCIASQGSSFDAPENTSASIEYSISKNCPRVFLSLSMTSDGKLLVLDKETLEKANIHKDINKVTYDEIKDLNVSLQHPLGKQFGDQRILTLDCLVKIVEPLNDDFFVILHVKHANAIFIEKLKQAIHVHEPLFTKKFILCCNSPIAIYKLRKAYANLVCAIWMDSISHWRAQKRIFRIINTFRSIYEAILRNVITSVIGIKMVFIHKDEFNTHISELWQNYDVIPIVYYVNSPSEKRYYQNVLKTRYLTASLRSEPQIIFNSQKP</sequence>
<gene>
    <name evidence="3" type="ORF">PVAND_010215</name>
</gene>
<dbReference type="PANTHER" id="PTHR46320:SF1">
    <property type="entry name" value="GLYCEROPHOSPHODIESTER PHOSPHODIESTERASE 1"/>
    <property type="match status" value="1"/>
</dbReference>
<keyword evidence="1" id="KW-0472">Membrane</keyword>
<dbReference type="InterPro" id="IPR030395">
    <property type="entry name" value="GP_PDE_dom"/>
</dbReference>
<dbReference type="GO" id="GO:0070291">
    <property type="term" value="P:N-acylethanolamine metabolic process"/>
    <property type="evidence" value="ECO:0007669"/>
    <property type="project" value="TreeGrafter"/>
</dbReference>
<keyword evidence="1" id="KW-1133">Transmembrane helix</keyword>
<evidence type="ECO:0000313" key="4">
    <source>
        <dbReference type="Proteomes" id="UP001107558"/>
    </source>
</evidence>
<dbReference type="Gene3D" id="3.20.20.190">
    <property type="entry name" value="Phosphatidylinositol (PI) phosphodiesterase"/>
    <property type="match status" value="1"/>
</dbReference>
<feature type="transmembrane region" description="Helical" evidence="1">
    <location>
        <begin position="20"/>
        <end position="38"/>
    </location>
</feature>
<dbReference type="GO" id="GO:0006580">
    <property type="term" value="P:ethanolamine metabolic process"/>
    <property type="evidence" value="ECO:0007669"/>
    <property type="project" value="TreeGrafter"/>
</dbReference>
<reference evidence="3" key="1">
    <citation type="submission" date="2021-03" db="EMBL/GenBank/DDBJ databases">
        <title>Chromosome level genome of the anhydrobiotic midge Polypedilum vanderplanki.</title>
        <authorList>
            <person name="Yoshida Y."/>
            <person name="Kikawada T."/>
            <person name="Gusev O."/>
        </authorList>
    </citation>
    <scope>NUCLEOTIDE SEQUENCE</scope>
    <source>
        <strain evidence="3">NIAS01</strain>
        <tissue evidence="3">Whole body or cell culture</tissue>
    </source>
</reference>
<name>A0A9J6CFK8_POLVA</name>
<comment type="caution">
    <text evidence="3">The sequence shown here is derived from an EMBL/GenBank/DDBJ whole genome shotgun (WGS) entry which is preliminary data.</text>
</comment>